<dbReference type="EMBL" id="LR881470">
    <property type="protein sequence ID" value="CAD5333126.1"/>
    <property type="molecule type" value="Genomic_DNA"/>
</dbReference>
<reference evidence="2 3" key="1">
    <citation type="submission" date="2020-09" db="EMBL/GenBank/DDBJ databases">
        <authorList>
            <person name="Ashkenazy H."/>
        </authorList>
    </citation>
    <scope>NUCLEOTIDE SEQUENCE [LARGE SCALE GENOMIC DNA]</scope>
    <source>
        <strain evidence="3">cv. Cdm-0</strain>
    </source>
</reference>
<sequence>MSFSGNDYSRFWSQQQQQRVSSPLSEENNSAVHGRSLPSSSLTPTNQNSQAHGTSSTHQNQSPQASNNHPNPISGRFNNLTLDELLDSPGRASLTRLDLNRPLETLWFNEDPSVAGTVCSIF</sequence>
<organism evidence="2 3">
    <name type="scientific">Arabidopsis thaliana</name>
    <name type="common">Mouse-ear cress</name>
    <dbReference type="NCBI Taxonomy" id="3702"/>
    <lineage>
        <taxon>Eukaryota</taxon>
        <taxon>Viridiplantae</taxon>
        <taxon>Streptophyta</taxon>
        <taxon>Embryophyta</taxon>
        <taxon>Tracheophyta</taxon>
        <taxon>Spermatophyta</taxon>
        <taxon>Magnoliopsida</taxon>
        <taxon>eudicotyledons</taxon>
        <taxon>Gunneridae</taxon>
        <taxon>Pentapetalae</taxon>
        <taxon>rosids</taxon>
        <taxon>malvids</taxon>
        <taxon>Brassicales</taxon>
        <taxon>Brassicaceae</taxon>
        <taxon>Camelineae</taxon>
        <taxon>Arabidopsis</taxon>
    </lineage>
</organism>
<feature type="region of interest" description="Disordered" evidence="1">
    <location>
        <begin position="1"/>
        <end position="80"/>
    </location>
</feature>
<evidence type="ECO:0000256" key="1">
    <source>
        <dbReference type="SAM" id="MobiDB-lite"/>
    </source>
</evidence>
<name>A0A7G2FDN0_ARATH</name>
<dbReference type="AlphaFoldDB" id="A0A7G2FDN0"/>
<proteinExistence type="predicted"/>
<evidence type="ECO:0000313" key="3">
    <source>
        <dbReference type="Proteomes" id="UP000516314"/>
    </source>
</evidence>
<dbReference type="Proteomes" id="UP000516314">
    <property type="component" value="Chromosome 5"/>
</dbReference>
<evidence type="ECO:0000313" key="2">
    <source>
        <dbReference type="EMBL" id="CAD5333126.1"/>
    </source>
</evidence>
<protein>
    <submittedName>
        <fullName evidence="2">(thale cress) hypothetical protein</fullName>
    </submittedName>
</protein>
<gene>
    <name evidence="2" type="ORF">AT9943_LOCUS20501</name>
</gene>
<accession>A0A7G2FDN0</accession>